<organism evidence="1 2">
    <name type="scientific">Streptomyces liliiviolaceus</name>
    <dbReference type="NCBI Taxonomy" id="2823109"/>
    <lineage>
        <taxon>Bacteria</taxon>
        <taxon>Bacillati</taxon>
        <taxon>Actinomycetota</taxon>
        <taxon>Actinomycetes</taxon>
        <taxon>Kitasatosporales</taxon>
        <taxon>Streptomycetaceae</taxon>
        <taxon>Streptomyces</taxon>
    </lineage>
</organism>
<dbReference type="PANTHER" id="PTHR34613:SF1">
    <property type="entry name" value="SLL6017 PROTEIN"/>
    <property type="match status" value="1"/>
</dbReference>
<evidence type="ECO:0000313" key="1">
    <source>
        <dbReference type="EMBL" id="MBQ0847912.1"/>
    </source>
</evidence>
<keyword evidence="2" id="KW-1185">Reference proteome</keyword>
<dbReference type="Proteomes" id="UP000677413">
    <property type="component" value="Unassembled WGS sequence"/>
</dbReference>
<accession>A0A940XU57</accession>
<reference evidence="1 2" key="1">
    <citation type="submission" date="2021-04" db="EMBL/GenBank/DDBJ databases">
        <authorList>
            <person name="Tang X."/>
            <person name="Zhou X."/>
            <person name="Chen X."/>
            <person name="Cernava T."/>
            <person name="Zhang C."/>
        </authorList>
    </citation>
    <scope>NUCLEOTIDE SEQUENCE [LARGE SCALE GENOMIC DNA]</scope>
    <source>
        <strain evidence="1 2">BH-SS-21</strain>
    </source>
</reference>
<dbReference type="EMBL" id="JAGPYQ010000001">
    <property type="protein sequence ID" value="MBQ0847912.1"/>
    <property type="molecule type" value="Genomic_DNA"/>
</dbReference>
<evidence type="ECO:0000313" key="2">
    <source>
        <dbReference type="Proteomes" id="UP000677413"/>
    </source>
</evidence>
<proteinExistence type="predicted"/>
<protein>
    <submittedName>
        <fullName evidence="1">Uncharacterized protein</fullName>
    </submittedName>
</protein>
<dbReference type="PANTHER" id="PTHR34613">
    <property type="entry name" value="SLL0800 PROTEIN"/>
    <property type="match status" value="1"/>
</dbReference>
<dbReference type="RefSeq" id="WP_210881541.1">
    <property type="nucleotide sequence ID" value="NZ_JAGPYQ010000001.1"/>
</dbReference>
<sequence>MTAINYLFRHEVAEKVREEGREEGRIADRAEMTLNILQWRGIEVPDSVRERVRTCTDLDELELRAQRAVHATDAAQLFGEE</sequence>
<dbReference type="AlphaFoldDB" id="A0A940XU57"/>
<name>A0A940XU57_9ACTN</name>
<gene>
    <name evidence="1" type="ORF">J8N05_06755</name>
</gene>
<comment type="caution">
    <text evidence="1">The sequence shown here is derived from an EMBL/GenBank/DDBJ whole genome shotgun (WGS) entry which is preliminary data.</text>
</comment>